<evidence type="ECO:0000313" key="2">
    <source>
        <dbReference type="EMBL" id="RYQ79017.1"/>
    </source>
</evidence>
<dbReference type="PANTHER" id="PTHR31672:SF13">
    <property type="entry name" value="F-BOX PROTEIN CPR30-LIKE"/>
    <property type="match status" value="1"/>
</dbReference>
<dbReference type="Gene3D" id="1.20.1280.50">
    <property type="match status" value="2"/>
</dbReference>
<dbReference type="NCBIfam" id="TIGR01640">
    <property type="entry name" value="F_box_assoc_1"/>
    <property type="match status" value="3"/>
</dbReference>
<evidence type="ECO:0000259" key="1">
    <source>
        <dbReference type="PROSITE" id="PS50181"/>
    </source>
</evidence>
<keyword evidence="3" id="KW-1185">Reference proteome</keyword>
<gene>
    <name evidence="2" type="ORF">Ahy_Scaffold8g108493</name>
</gene>
<sequence length="1376" mass="158415">MYSHKVHSSWTLYQIPCLFFRPLWLSNNGDIIGEQFLSDKVEKIKFHIYNVGGELLPRVKYLCSAHNISATNTMYTENLLPLPRDIKDKDDKNMMKNRKRKENGHEVHHECFEQLDKWQKHTLHKPKEQSSMEKKSIHDILPLNLIRSILLRVPASHLFCLRSVLKLWHSLISDPHFAELHFHHSPASTNAFDDNDASHVKEVCTPYTTKPPSHFEVLGSCRGFVLLYRHPQCLVVWNPLTGSSRRISYSGIDSPIYNDFRLPESARLYGFGYDASRDDYLVVVALSQRQGQDHLDCLSLKTNSWIHLDAALPKPLHVFNDTSAGLFLNGAIHWVPLPIKDPRDAILIFYLKERTFSTMSEPELACSYESYPGLALLGGCLALYYHSRDSCSTDIWLMKEYKVHSSWTLYQIPCLFFQPLHLSNNGDIIGEIILSDKIEKKKFLMYNVGGELLPRVKYLCSAHNISGTDTMYTESLLPLPRDIKDKDNKNRKRKGNGHESLRDCFEQNIRITKGSNRERESGANIQFLSYGALSSPIQPLWNFIFTTLQHSPPLHTSSPRNLNWLATRLHALFHGGATLGASIEEFSLPYPRKKKNEHSRSLVLGSCRGFVLLHHDEPYYIILWNPLINPAKKYLTIMLLKKRIIEAHPEQTKRAIEHEHPSMNILPVELIHRIFLRVPAKHLAGLRYVSKLWYSLISDPHFAELHFHHSPASTNACFVIEKGTVAYFVDLDALFSDNNDALQVRKVSPRFKMESPPHFEVLGSCRGFVLLHQHESFLVVWNPLTGSSKLISHSHIASRFKHKGWLPWEDHPYGFGYDASQDDYLVVVPWHDKHGQDHFDCFSLRTNSWIDFNAALPKPLGFLHWHSPGLFFNGAIHWVPSILNDYRDAILIFDLKERTFSMISVPEQLETRSWIYSGLALLGGCLALYNRNIGRVKTEIWVMKEYKVHSSWTLYQIPTFDFRPLYLSSAMDLIGKRYTPDKSEFYIYNLREERLQHFKYPSFPGAAFEADAVYTESLLPLPSDIKDKDEEGEKGHQFLHDFFEQLDVAKGNKAKGQSIIGEKMKQQQKQKSIHDILPVELIHRILLRVPAKHLAPLRCVWKLWYSLISDPQFAELHFHHSPASSNALIFIPKGSVACFVYLDALFSDDNDASSHVKEVCLPYKTKPPSHFEVLGSCRGFVLLHRYPKVLVVWNPLTGSSRRISYSDIDSRSKYNRIPYNPHLYGFGYDASRDDYLVVVAWRGWKRQDHFDCLSLRTNSWIYLDAALPKPLRVSAHPPCGLFLNGAIHWLVFPVKAYSDAIFIFDMKERAFSTIYAPEQLPFSHPSLALLGGCLALYYPNDVSYNTHIWVMKEYKVHSSWTISDSLPLLSASVLIQ</sequence>
<organism evidence="2 3">
    <name type="scientific">Arachis hypogaea</name>
    <name type="common">Peanut</name>
    <dbReference type="NCBI Taxonomy" id="3818"/>
    <lineage>
        <taxon>Eukaryota</taxon>
        <taxon>Viridiplantae</taxon>
        <taxon>Streptophyta</taxon>
        <taxon>Embryophyta</taxon>
        <taxon>Tracheophyta</taxon>
        <taxon>Spermatophyta</taxon>
        <taxon>Magnoliopsida</taxon>
        <taxon>eudicotyledons</taxon>
        <taxon>Gunneridae</taxon>
        <taxon>Pentapetalae</taxon>
        <taxon>rosids</taxon>
        <taxon>fabids</taxon>
        <taxon>Fabales</taxon>
        <taxon>Fabaceae</taxon>
        <taxon>Papilionoideae</taxon>
        <taxon>50 kb inversion clade</taxon>
        <taxon>dalbergioids sensu lato</taxon>
        <taxon>Dalbergieae</taxon>
        <taxon>Pterocarpus clade</taxon>
        <taxon>Arachis</taxon>
    </lineage>
</organism>
<dbReference type="SUPFAM" id="SSF81383">
    <property type="entry name" value="F-box domain"/>
    <property type="match status" value="3"/>
</dbReference>
<evidence type="ECO:0000313" key="3">
    <source>
        <dbReference type="Proteomes" id="UP000289738"/>
    </source>
</evidence>
<dbReference type="InterPro" id="IPR050796">
    <property type="entry name" value="SCF_F-box_component"/>
</dbReference>
<reference evidence="2 3" key="1">
    <citation type="submission" date="2019-01" db="EMBL/GenBank/DDBJ databases">
        <title>Sequencing of cultivated peanut Arachis hypogaea provides insights into genome evolution and oil improvement.</title>
        <authorList>
            <person name="Chen X."/>
        </authorList>
    </citation>
    <scope>NUCLEOTIDE SEQUENCE [LARGE SCALE GENOMIC DNA]</scope>
    <source>
        <strain evidence="3">cv. Fuhuasheng</strain>
        <tissue evidence="2">Leaves</tissue>
    </source>
</reference>
<name>A0A444WNB8_ARAHY</name>
<protein>
    <recommendedName>
        <fullName evidence="1">F-box domain-containing protein</fullName>
    </recommendedName>
</protein>
<proteinExistence type="predicted"/>
<dbReference type="EMBL" id="SDMP01000028">
    <property type="protein sequence ID" value="RYQ79017.1"/>
    <property type="molecule type" value="Genomic_DNA"/>
</dbReference>
<dbReference type="Pfam" id="PF00646">
    <property type="entry name" value="F-box"/>
    <property type="match status" value="3"/>
</dbReference>
<dbReference type="PANTHER" id="PTHR31672">
    <property type="entry name" value="BNACNNG10540D PROTEIN"/>
    <property type="match status" value="1"/>
</dbReference>
<accession>A0A444WNB8</accession>
<dbReference type="InterPro" id="IPR006527">
    <property type="entry name" value="F-box-assoc_dom_typ1"/>
</dbReference>
<dbReference type="STRING" id="3818.A0A444WNB8"/>
<comment type="caution">
    <text evidence="2">The sequence shown here is derived from an EMBL/GenBank/DDBJ whole genome shotgun (WGS) entry which is preliminary data.</text>
</comment>
<dbReference type="Pfam" id="PF07734">
    <property type="entry name" value="FBA_1"/>
    <property type="match status" value="3"/>
</dbReference>
<dbReference type="InterPro" id="IPR001810">
    <property type="entry name" value="F-box_dom"/>
</dbReference>
<feature type="domain" description="F-box" evidence="1">
    <location>
        <begin position="660"/>
        <end position="705"/>
    </location>
</feature>
<dbReference type="InterPro" id="IPR036047">
    <property type="entry name" value="F-box-like_dom_sf"/>
</dbReference>
<dbReference type="Proteomes" id="UP000289738">
    <property type="component" value="Unassembled WGS sequence"/>
</dbReference>
<dbReference type="SMART" id="SM00256">
    <property type="entry name" value="FBOX"/>
    <property type="match status" value="3"/>
</dbReference>
<dbReference type="InterPro" id="IPR017451">
    <property type="entry name" value="F-box-assoc_interact_dom"/>
</dbReference>
<dbReference type="PROSITE" id="PS50181">
    <property type="entry name" value="FBOX"/>
    <property type="match status" value="1"/>
</dbReference>